<feature type="domain" description="CBM6" evidence="4">
    <location>
        <begin position="3723"/>
        <end position="3845"/>
    </location>
</feature>
<dbReference type="InterPro" id="IPR006644">
    <property type="entry name" value="Cadg"/>
</dbReference>
<feature type="domain" description="CBM6" evidence="4">
    <location>
        <begin position="625"/>
        <end position="759"/>
    </location>
</feature>
<feature type="region of interest" description="Disordered" evidence="2">
    <location>
        <begin position="277"/>
        <end position="318"/>
    </location>
</feature>
<dbReference type="Pfam" id="PF17963">
    <property type="entry name" value="Big_9"/>
    <property type="match status" value="3"/>
</dbReference>
<dbReference type="Gene3D" id="2.60.120.260">
    <property type="entry name" value="Galactose-binding domain-like"/>
    <property type="match status" value="13"/>
</dbReference>
<dbReference type="PROSITE" id="PS50268">
    <property type="entry name" value="CADHERIN_2"/>
    <property type="match status" value="4"/>
</dbReference>
<accession>A0ABU5I2H0</accession>
<dbReference type="SMART" id="SM00112">
    <property type="entry name" value="CA"/>
    <property type="match status" value="3"/>
</dbReference>
<proteinExistence type="predicted"/>
<dbReference type="Pfam" id="PF11721">
    <property type="entry name" value="Malectin"/>
    <property type="match status" value="1"/>
</dbReference>
<feature type="domain" description="Cadherin" evidence="3">
    <location>
        <begin position="790"/>
        <end position="876"/>
    </location>
</feature>
<dbReference type="SUPFAM" id="SSF49313">
    <property type="entry name" value="Cadherin-like"/>
    <property type="match status" value="6"/>
</dbReference>
<dbReference type="Gene3D" id="2.120.10.30">
    <property type="entry name" value="TolB, C-terminal domain"/>
    <property type="match status" value="1"/>
</dbReference>
<dbReference type="SUPFAM" id="SSF49785">
    <property type="entry name" value="Galactose-binding domain-like"/>
    <property type="match status" value="13"/>
</dbReference>
<feature type="compositionally biased region" description="Basic and acidic residues" evidence="2">
    <location>
        <begin position="1"/>
        <end position="12"/>
    </location>
</feature>
<dbReference type="InterPro" id="IPR015919">
    <property type="entry name" value="Cadherin-like_sf"/>
</dbReference>
<dbReference type="Gene3D" id="2.60.40.2810">
    <property type="match status" value="2"/>
</dbReference>
<dbReference type="SUPFAM" id="SSF50952">
    <property type="entry name" value="Soluble quinoprotein glucose dehydrogenase"/>
    <property type="match status" value="1"/>
</dbReference>
<reference evidence="5 6" key="1">
    <citation type="submission" date="2023-12" db="EMBL/GenBank/DDBJ databases">
        <title>Description of Novel Strain Fulvimarina sp. 2208YS6-2-32 isolated from Uroteuthis (Photololigo) edulis.</title>
        <authorList>
            <person name="Park J.-S."/>
        </authorList>
    </citation>
    <scope>NUCLEOTIDE SEQUENCE [LARGE SCALE GENOMIC DNA]</scope>
    <source>
        <strain evidence="5 6">2208YS6-2-32</strain>
    </source>
</reference>
<dbReference type="SMART" id="SM00736">
    <property type="entry name" value="CADG"/>
    <property type="match status" value="4"/>
</dbReference>
<evidence type="ECO:0000313" key="6">
    <source>
        <dbReference type="Proteomes" id="UP001294412"/>
    </source>
</evidence>
<dbReference type="PROSITE" id="PS51175">
    <property type="entry name" value="CBM6"/>
    <property type="match status" value="11"/>
</dbReference>
<dbReference type="Pfam" id="PF19077">
    <property type="entry name" value="Big_13"/>
    <property type="match status" value="1"/>
</dbReference>
<feature type="compositionally biased region" description="Polar residues" evidence="2">
    <location>
        <begin position="158"/>
        <end position="170"/>
    </location>
</feature>
<sequence length="5568" mass="576230">MDNHFADIKDAEVDQSNVTRSASSSDSKSRTGDKTFDISVAQAGQHQVILQFSNGFTQPRDVILSVSNQFESVLSLPSTGSWTSFETRLIELNLDRGNHRFLFESVNGSGPQIEGLTIQQIVDDLTERDERPDGIVLIQNLVAISAVSAFADAAQANDKPSSTQQTSLGKNASEEAETSSSQKNLREAENPSNELDPIETGSVPAIGSSSSATDNLDPVAKAYGEKSVEIIHRAGHLDLAIAPIEVGAYGVGGVSSIPVSNSGNSFESTMLSNFSETSMSSVSAPDPENAVTDDEPNSNQSEGGGVSNPSGPLVGLDEAETPGTFEAIYMQAEDGVPRTGNSSGTVVRNEKNPETGNFSGLRPDYSGSGYVDYGSAAGDSYTYGFEDSVGGERVLHIRYATNDNRPLEVVVNGVSISSEPATTSHFTDTDPDGTGPDEGFNNWQIATFTITTNAGANSIILRIPASGGNAPNIDALAIALPGEIVSFTAPKIATDSLQSLENSTDAGVVAASDADGNALIYSIVGGADADKLTIDAQTGRLTFKTAPDFETPSDADGNDTFDLIVEVSDGFTSVSKPISVEVQDVLEASEPVILQIILQGEDALIVTGGESYARKQSKGLDDLIDGYQSSDKFAEGPANGTKGTTTEPIDGFGLRASYSGTGYLDFESGTDEALVWNVNVTEGGLYDLHIRFANGSEARALDIVVGGTTQHAAQSFASNGFQNWVTKTLTVQLAAGDNELKLAIAGNTNGPNIDAVALTTVGAVPVFPAANSAPEFESAAGSASAEEGTNSVIGTFAATDADGDTLTYTLEGDNAGRFSIDAAGELSFAAPTFDAAGPNSYSVTIVASDGEVTGSRTLTVTVTDAPEAPVNTAPTAAVASASTDEDQAVTIDLSGSVGDAEDGDAGLTLTASSTDGSVTVNGLQLIFTPSADFNGDATISYTVTDTGGLQTSSSVAVAVAAVNDAPVLSGTLNDATVTAGDSVVLGALTASDVDGDATILSIAGTDGATLPAGITLVDGAISVADYVAAGAYEVSVFANDGKLDSESISFTLTVEAEETVNPTPFETVIIQGESLTIVPDGDNNVSNDTLIRTRTQNQERQGANSPDLPAPNATEAPDFDEYGLRKGYTGEGYFDINGNTTGIRATFDVDAPAGTYSLHLRVANGATGTGNGFNRPIAIAVDGVQQGASQNTNTGNFANWQTITFGITLTGSGPHTIGIMQSATNGSPNIDAIALTLPGESVDFLAGPSEPTNTDPTADDLSASTDEDNAIRVDIAEAIGDADGDALTISASVPTEQGIVMVEGTELVFVPAGDFNGDAAITYTVYDGNGGMASATVSVSVAPVNDAPTLSGTIGDLTVAAGGSVSLADLTVGDVDGDATTLSIVGDGAELPAGISLVDGAIVVADDVVPGAYSISVFANDGVLDSESVSFTLTVQAEPEPEGPFIVDFASSTISSYGGTQDRGGAGSSVTVSQDGAALTLDGNLWKRASLGTDYTITANTVITVDIAIGAFQPEIVSLGFDDDDSPFETSDRSNYQLAGTQTQGGFIDLRGQGVDIGGGALRFTIDLSAHAGKSIDSLTLVADDDLLSSGQGSVTFSNVTIAETIVETGNNAPRVVGGGVGSFAVDEGNTLEVDLPFVDDDGDALTYSFAVTDANGVAFTEHGLTLAGGVLGGNAPELPGTYTIVLTADDGIASTSTSFVLTVNNVNDAPVAEDAAFEPYFFEAGTEISGIDLGEFESFFSDPDGDALTYTAEGLPEGLSLNEEGVIVGTPTQGGEFAVTIRATDPEDLSATISIDLLIEGPETGDVYTIEAEAFTGLSEAQNFYATGQAGASGDRIVRASNTNAPSTVSTDLSQNGLLEGWYTVSMTRYDETDGSASYSLTIGDTVLASNAAFDEGGSFDNSGARGNAGQAGNLKTITFETPVYVTAGAILTLSGQANGELLRTDKFTFTRVESPNLAPTAPVLDTSSINENVAGAIVGTLASTDPEGEDVAFTVDPTSDFEIVDGQLKLKDGVALDHEDAASVDVVVTATDAQGKSSQSTLKVTVADVNETPVLADGISIDDFEVEAGNAETIDLAVLLSATDPDEGATISYVATLADGSALPAGLSIDGTGLVIDGTLPAGAYEVRVFATDGELDSESVSFTLTVAEPGVFNPVTIQAESGDITLTQAADDNSTQVRDPDNTETNPNLPTGLRPDFTGTGYLDFGNDAGDTVSYSVTVAEAGTYDLAIRYATNTDRPLDFTVNGGTATQLPFVATDPDETGLEEGFDHWQIQTVSVQLNAGENTLSFAIPASANTGPNLDAITISKPGAVADSSADADDFLLDLDGPTGELNETQAASINFNVTGEDDDIVKIEISFDGGATRIDVTAIVDADGDFVVDGSDLAAGAQTATIIVTDGAGNEASATHEFSVAGPDVSLDPIVVEAESGAIALSQASDANSTQVRDPANPETNPALQNGLRPDFTGSGYVDFGNDAGDTVTFNVNAVQAGTYTLSVRYATNSDRPLDLSVNGGTVQSLPFLATGTNVSGPAEGFNNWAVQTVTVELAAGANTLSLAIPAEAITGPNIDKLTFTYADEGTGTPTPPFSVTVEGETFAIGDIEANATTPADTVARTPENPETGGAPGSATRAEFDEFGLRPGYEGNGYLDMGNDVGDQASFAVEAPSAGTYQLTVRYVNGGTDGRPMTLTVNGIEQTINFGSTQVQGGVTADHWSNWTDVTVDVELTAGSNAISLTNTIANGPNIDNVTISRAGTDGGGGETETPADAQTFNAVVKINFEAPTSGNGGFNAPAGYTTPTGYLADTGAAFGNRGNGFSYGWVDVENGAVTDNALAQPTGSARYKNDVPGASDLQKTYLHFEYPGADASNNERAFELALENGTYQVQLSIGDTGGRYDSTYVVNVEGQSFMPSWIPVALDGESHGYGSTPTYSTSYDGEGFRSTLVTGLVTVTDGRLTIDSIGGYNTEIQYLQVEKVPDLTPDDNRSADLDYSKFVDAVAASNESGQVSIEIGENGEVPLGIDPTSSLVVGVQLQAIDHRGPSVAYVDGIRLYETLTGIEVPINVQVSGGTDSLTIRPLVELKEFTSYTLDIADVLDAGDLTDSSAPQRQMQDYTTTFVTGEAPEVEAREVAFTDTVVVNGITDGAAAFTSIEFGPDGKLYVSDIMGNIHRWAVNSDGTVDNASKETLDVNAIGQTQGRSVIGLVFDPEDPNTIWITDNAPVPREGKADQTPEFSGQVSRITLGENGSFTGAEVQTYITGLPRSGGDHVTNSLEFRNIGTAADPEYMLYVMQGSNSAAGRPDNAWGFRPERLLNAAALEIDPRREPDEGGFNVQTEPYDPATNDPTYRDSGAFNADGTVDGYYNPFAADAVLKIFGEGIRNGYDLVWHSNGNLYVPTNGTARGGNTLDDPNTPINEQLSNLDKQYDYLFQVQRGGYYGHPNSLLGHYVVNGGAGGADNIYGDNNSANTPDGGNQYAPGVVRDPDYDIDGAYSLDFNRSPNGAVEYTGNAFGTNLKGAILIAQFSVGDNVRVINVDPETGRVIGDDVLRRPGGDVIDEYIDPLDIIENPLTGQLYLMTLNRGTGESIIVLLNPAPGGVTQDITADAGNDLTLLVIDSSDPSDVLFQVTGLDDDIEAITVSFDGGANFTSVSLTNGRFLADLTDLGNEVEVVLRVEDEAGNIATTATNVAPGSTGSTGAFLDATAFTVISTLTGDDATVIRNINDPSTYEPGNSNDVNGDGMNDNYDGQAYLDPNGGVEDKASFTFDAAAAGTYTFIFRMANGDGNAAPRPIAIKTGDQNVTIDNTQTGSFTTWNEFPVTLRLEKGVNTITIAQTSANGAPNIDSVRIVPDQLESSTPNDGEIVVGGVTYVKYEAENAVLDGPVVVSENRTQSGDFVDFDGTTDQSITWTVEVTEAGSYGLDILYALGVGKAARPMTLSVDGQTLDTLAFAANSNTAETAWGPQSTTVQLSAGVHTITVTAPGANGPNVDYLRLSKAPIDVFEPSYAAIDGEGRIELEATDGTTQTLNANEVVFYFTVDADGVYALDVAANANAADGAGLTFFLNGVELEDTDFPGVGDAGEESVYAQLVAGTQYKLAIRSDSAGANGLDYLDIRPAPGNANADIAVQSLDPAYFDNRLHFSYLENPDAVNPDGPDREFKDSGTVRLTNTGTEALTLTDYELDGPFVLANSAQLDGLSIAPGSFVDVTVLFNRAAYSPPTSNVDGTSTIFQGSLKLVTNDADDPITTIDLAGFWQARDEGGQEPNINEVWQIFGFGNVIEGLRLQGGGESSVLDFFDLYIPQDETEVLSPYWRLADGVGQARITQIAAFHGPSGATLGIHAPGNKDNGSEITFTNHAGDNNQSILPVLTNGNFASAVFNNGTIPNGWAGNEVFGIEVAGLSTDPRLNPTGNGQPTQAQLNAKYPGQGYTVQNGTVFDADGNEVFDGYTVRMFQAVDADGNVIPNVFLGVMDYTGINYDYNDNMFVIEGVTPVGFGQTMVVSGLDDAAADERLIFTNIDNPADGSQQFRNEAVVTIANDGFAPLTIDAITLGVGLDFEIVGAVPTLVAAGSSAQITVRFVGTHDGTSSGASLLTSTLTIESDAYAGGSKVIQLAGLAQEFSERGSEPTVAQIVEALGYSTDVAQEELAGSGVVETIGDEVLLPYLQRLDGSRPVEVIQIAAFLNQGNIARLGFHSLDSATTTNLMANDDQQGQTVMPDQLVPGTGAGGTARGVINSDAPFGLHITVDGRPTYASWTDPQANNLDPSFGNLVGDNQGHLIRFFQAIDAAGNAIEGTFIGIQDYPGAGNYDYNDHMFVIKNVQAYELTAADDANGDGVNDALQNDTDNDGTVDFFDPDNNTGGGDNNGGGNTGGGENRGDYVFGVNFGGGAIANDPVLGVALAAQSDSRVTVSGSVNPGAGLDQTSNPNGANAVAGSAFKTYEDGSNWTASISVPNGTYIVVLHTQETYWNSAGQRQFDAFVNGQQVIDDLDPFAQAGGDTPIAVEAVVTVTNGVISINMDSAGSDGIDNAPLNAVTIYEYVDDMVASQSPFGGTAPVVDADGTTIDASNYDQGGQGIAYNDAAGLQGGNNGGRAGSDVEQTSGGDIGWIATGEWLEYTIDLEAAGEYDLDLLLSNGGTGSSFASVAFYRAGDTTPYATSGSIASPSTGSWTNFVSRGVDGIELEAGLTIVRVTFTGGQDFRSFTLTPVAPPAPAQSPYGGTAPGFSNGALTVDATNFDEGGQGIAYNDNAGLDGGNQTLRPGRDVEFVGSQNDIGHVKPGEWVEYTVDVPSTGTYTFTANAKTPVAGATIAVSLADGAVLGTVALADGNPGGSSFSSAAFAESAPITLQLPAGQQTLRLTFDGPLASNGYVLDLRSFTLEQGVDGQSPVNGPHTVDGDGLIVDASDYDLGGQGVAYNDAPGLQGGNNGGRAGSSVEQTAAGDIGWIENGEWLEYTIEVDEAGAYLLSLSAAQGSTGGAQRTITATFEQNGTVYETANAASVNPTGSWTTFQDTQSVLVDLEEGTQTVRLTFNGGSMDLRSFEIDPLFTAMSPVTNVDPEADTAPSTAFSGFDVA</sequence>
<feature type="domain" description="Cadherin" evidence="3">
    <location>
        <begin position="1977"/>
        <end position="2057"/>
    </location>
</feature>
<feature type="domain" description="Cadherin" evidence="3">
    <location>
        <begin position="1627"/>
        <end position="1722"/>
    </location>
</feature>
<dbReference type="SMART" id="SM00606">
    <property type="entry name" value="CBD_IV"/>
    <property type="match status" value="4"/>
</dbReference>
<evidence type="ECO:0000313" key="5">
    <source>
        <dbReference type="EMBL" id="MDY8108968.1"/>
    </source>
</evidence>
<dbReference type="InterPro" id="IPR013783">
    <property type="entry name" value="Ig-like_fold"/>
</dbReference>
<feature type="region of interest" description="Disordered" evidence="2">
    <location>
        <begin position="2608"/>
        <end position="2631"/>
    </location>
</feature>
<feature type="domain" description="Cadherin" evidence="3">
    <location>
        <begin position="509"/>
        <end position="593"/>
    </location>
</feature>
<dbReference type="Pfam" id="PF03422">
    <property type="entry name" value="CBM_6"/>
    <property type="match status" value="4"/>
</dbReference>
<evidence type="ECO:0000256" key="1">
    <source>
        <dbReference type="ARBA" id="ARBA00022729"/>
    </source>
</evidence>
<dbReference type="CDD" id="cd04080">
    <property type="entry name" value="CBM6_cellulase-like"/>
    <property type="match status" value="3"/>
</dbReference>
<dbReference type="InterPro" id="IPR002126">
    <property type="entry name" value="Cadherin-like_dom"/>
</dbReference>
<dbReference type="RefSeq" id="WP_322186431.1">
    <property type="nucleotide sequence ID" value="NZ_JAXLPB010000002.1"/>
</dbReference>
<dbReference type="InterPro" id="IPR006584">
    <property type="entry name" value="Cellulose-bd_IV"/>
</dbReference>
<dbReference type="Pfam" id="PF03944">
    <property type="entry name" value="Endotoxin_C"/>
    <property type="match status" value="1"/>
</dbReference>
<gene>
    <name evidence="5" type="ORF">U0C82_07400</name>
</gene>
<dbReference type="InterPro" id="IPR011041">
    <property type="entry name" value="Quinoprot_gluc/sorb_DH_b-prop"/>
</dbReference>
<feature type="domain" description="CBM6" evidence="4">
    <location>
        <begin position="2158"/>
        <end position="2309"/>
    </location>
</feature>
<feature type="region of interest" description="Disordered" evidence="2">
    <location>
        <begin position="3720"/>
        <end position="3745"/>
    </location>
</feature>
<name>A0ABU5I2H0_9HYPH</name>
<feature type="domain" description="CBM6" evidence="4">
    <location>
        <begin position="5394"/>
        <end position="5538"/>
    </location>
</feature>
<comment type="caution">
    <text evidence="5">The sequence shown here is derived from an EMBL/GenBank/DDBJ whole genome shotgun (WGS) entry which is preliminary data.</text>
</comment>
<feature type="domain" description="CBM6" evidence="4">
    <location>
        <begin position="2615"/>
        <end position="2751"/>
    </location>
</feature>
<feature type="region of interest" description="Disordered" evidence="2">
    <location>
        <begin position="1"/>
        <end position="33"/>
    </location>
</feature>
<dbReference type="Gene3D" id="2.60.40.60">
    <property type="entry name" value="Cadherins"/>
    <property type="match status" value="3"/>
</dbReference>
<feature type="region of interest" description="Disordered" evidence="2">
    <location>
        <begin position="1095"/>
        <end position="1120"/>
    </location>
</feature>
<dbReference type="CDD" id="cd11304">
    <property type="entry name" value="Cadherin_repeat"/>
    <property type="match status" value="3"/>
</dbReference>
<dbReference type="InterPro" id="IPR005638">
    <property type="entry name" value="Pest_crys_dom-III"/>
</dbReference>
<feature type="region of interest" description="Disordered" evidence="2">
    <location>
        <begin position="335"/>
        <end position="363"/>
    </location>
</feature>
<evidence type="ECO:0000256" key="2">
    <source>
        <dbReference type="SAM" id="MobiDB-lite"/>
    </source>
</evidence>
<dbReference type="EMBL" id="JAXLPB010000002">
    <property type="protein sequence ID" value="MDY8108968.1"/>
    <property type="molecule type" value="Genomic_DNA"/>
</dbReference>
<feature type="compositionally biased region" description="Polar residues" evidence="2">
    <location>
        <begin position="3720"/>
        <end position="3733"/>
    </location>
</feature>
<feature type="region of interest" description="Disordered" evidence="2">
    <location>
        <begin position="4829"/>
        <end position="4868"/>
    </location>
</feature>
<feature type="compositionally biased region" description="Polar residues" evidence="2">
    <location>
        <begin position="1095"/>
        <end position="1104"/>
    </location>
</feature>
<feature type="compositionally biased region" description="Polar residues" evidence="2">
    <location>
        <begin position="2174"/>
        <end position="2192"/>
    </location>
</feature>
<protein>
    <submittedName>
        <fullName evidence="5">Carbohydrate-binding protein</fullName>
    </submittedName>
</protein>
<dbReference type="InterPro" id="IPR021720">
    <property type="entry name" value="Malectin_dom"/>
</dbReference>
<organism evidence="5 6">
    <name type="scientific">Fulvimarina uroteuthidis</name>
    <dbReference type="NCBI Taxonomy" id="3098149"/>
    <lineage>
        <taxon>Bacteria</taxon>
        <taxon>Pseudomonadati</taxon>
        <taxon>Pseudomonadota</taxon>
        <taxon>Alphaproteobacteria</taxon>
        <taxon>Hyphomicrobiales</taxon>
        <taxon>Aurantimonadaceae</taxon>
        <taxon>Fulvimarina</taxon>
    </lineage>
</organism>
<dbReference type="Pfam" id="PF05345">
    <property type="entry name" value="He_PIG"/>
    <property type="match status" value="3"/>
</dbReference>
<feature type="domain" description="CBM6" evidence="4">
    <location>
        <begin position="2424"/>
        <end position="2575"/>
    </location>
</feature>
<dbReference type="NCBIfam" id="NF012211">
    <property type="entry name" value="tand_rpt_95"/>
    <property type="match status" value="2"/>
</dbReference>
<keyword evidence="1" id="KW-0732">Signal</keyword>
<feature type="compositionally biased region" description="Polar residues" evidence="2">
    <location>
        <begin position="2437"/>
        <end position="2458"/>
    </location>
</feature>
<dbReference type="InterPro" id="IPR008979">
    <property type="entry name" value="Galactose-bd-like_sf"/>
</dbReference>
<feature type="domain" description="CBM6" evidence="4">
    <location>
        <begin position="1112"/>
        <end position="1236"/>
    </location>
</feature>
<feature type="region of interest" description="Disordered" evidence="2">
    <location>
        <begin position="2174"/>
        <end position="2198"/>
    </location>
</feature>
<evidence type="ECO:0000259" key="3">
    <source>
        <dbReference type="PROSITE" id="PS50268"/>
    </source>
</evidence>
<dbReference type="Pfam" id="PF16990">
    <property type="entry name" value="CBM_35"/>
    <property type="match status" value="3"/>
</dbReference>
<feature type="region of interest" description="Disordered" evidence="2">
    <location>
        <begin position="3321"/>
        <end position="3345"/>
    </location>
</feature>
<feature type="domain" description="CBM6" evidence="4">
    <location>
        <begin position="5224"/>
        <end position="5374"/>
    </location>
</feature>
<dbReference type="Gene3D" id="2.60.120.430">
    <property type="entry name" value="Galactose-binding lectin"/>
    <property type="match status" value="2"/>
</dbReference>
<keyword evidence="6" id="KW-1185">Reference proteome</keyword>
<dbReference type="InterPro" id="IPR011042">
    <property type="entry name" value="6-blade_b-propeller_TolB-like"/>
</dbReference>
<feature type="domain" description="CBM6" evidence="4">
    <location>
        <begin position="3867"/>
        <end position="3991"/>
    </location>
</feature>
<dbReference type="InterPro" id="IPR005084">
    <property type="entry name" value="CBM6"/>
</dbReference>
<feature type="domain" description="CBM6" evidence="4">
    <location>
        <begin position="5057"/>
        <end position="5200"/>
    </location>
</feature>
<feature type="region of interest" description="Disordered" evidence="2">
    <location>
        <begin position="2437"/>
        <end position="2462"/>
    </location>
</feature>
<evidence type="ECO:0000259" key="4">
    <source>
        <dbReference type="PROSITE" id="PS51175"/>
    </source>
</evidence>
<feature type="compositionally biased region" description="Gly residues" evidence="2">
    <location>
        <begin position="4854"/>
        <end position="4868"/>
    </location>
</feature>
<feature type="region of interest" description="Disordered" evidence="2">
    <location>
        <begin position="155"/>
        <end position="215"/>
    </location>
</feature>
<dbReference type="Gene3D" id="2.60.40.10">
    <property type="entry name" value="Immunoglobulins"/>
    <property type="match status" value="8"/>
</dbReference>
<feature type="domain" description="CBM6" evidence="4">
    <location>
        <begin position="328"/>
        <end position="479"/>
    </location>
</feature>
<dbReference type="InterPro" id="IPR044016">
    <property type="entry name" value="Big_13"/>
</dbReference>
<dbReference type="Proteomes" id="UP001294412">
    <property type="component" value="Unassembled WGS sequence"/>
</dbReference>